<keyword evidence="2" id="KW-1185">Reference proteome</keyword>
<accession>A0A087TEP4</accession>
<sequence length="59" mass="6748">IVEKFEFTSYLGAAKDGTPLRYVALGRGDFYGFLMSMSTADIIYYCTYLIECDIQKTKE</sequence>
<dbReference type="Gene3D" id="3.40.525.10">
    <property type="entry name" value="CRAL-TRIO lipid binding domain"/>
    <property type="match status" value="1"/>
</dbReference>
<reference evidence="1 2" key="1">
    <citation type="submission" date="2013-11" db="EMBL/GenBank/DDBJ databases">
        <title>Genome sequencing of Stegodyphus mimosarum.</title>
        <authorList>
            <person name="Bechsgaard J."/>
        </authorList>
    </citation>
    <scope>NUCLEOTIDE SEQUENCE [LARGE SCALE GENOMIC DNA]</scope>
</reference>
<protein>
    <submittedName>
        <fullName evidence="1">Uncharacterized protein</fullName>
    </submittedName>
</protein>
<proteinExistence type="predicted"/>
<dbReference type="AlphaFoldDB" id="A0A087TEP4"/>
<evidence type="ECO:0000313" key="1">
    <source>
        <dbReference type="EMBL" id="KFM63583.1"/>
    </source>
</evidence>
<feature type="non-terminal residue" evidence="1">
    <location>
        <position position="59"/>
    </location>
</feature>
<name>A0A087TEP4_STEMI</name>
<evidence type="ECO:0000313" key="2">
    <source>
        <dbReference type="Proteomes" id="UP000054359"/>
    </source>
</evidence>
<gene>
    <name evidence="1" type="ORF">X975_20792</name>
</gene>
<dbReference type="EMBL" id="KK114877">
    <property type="protein sequence ID" value="KFM63583.1"/>
    <property type="molecule type" value="Genomic_DNA"/>
</dbReference>
<dbReference type="InterPro" id="IPR036865">
    <property type="entry name" value="CRAL-TRIO_dom_sf"/>
</dbReference>
<organism evidence="1 2">
    <name type="scientific">Stegodyphus mimosarum</name>
    <name type="common">African social velvet spider</name>
    <dbReference type="NCBI Taxonomy" id="407821"/>
    <lineage>
        <taxon>Eukaryota</taxon>
        <taxon>Metazoa</taxon>
        <taxon>Ecdysozoa</taxon>
        <taxon>Arthropoda</taxon>
        <taxon>Chelicerata</taxon>
        <taxon>Arachnida</taxon>
        <taxon>Araneae</taxon>
        <taxon>Araneomorphae</taxon>
        <taxon>Entelegynae</taxon>
        <taxon>Eresoidea</taxon>
        <taxon>Eresidae</taxon>
        <taxon>Stegodyphus</taxon>
    </lineage>
</organism>
<feature type="non-terminal residue" evidence="1">
    <location>
        <position position="1"/>
    </location>
</feature>
<dbReference type="Proteomes" id="UP000054359">
    <property type="component" value="Unassembled WGS sequence"/>
</dbReference>